<dbReference type="InterPro" id="IPR017941">
    <property type="entry name" value="Rieske_2Fe-2S"/>
</dbReference>
<dbReference type="CDD" id="cd03467">
    <property type="entry name" value="Rieske"/>
    <property type="match status" value="1"/>
</dbReference>
<evidence type="ECO:0000256" key="8">
    <source>
        <dbReference type="ARBA" id="ARBA00029586"/>
    </source>
</evidence>
<name>A0ABT7SFM4_9CELL</name>
<dbReference type="EMBL" id="JAUCGQ010000001">
    <property type="protein sequence ID" value="MDM7854982.1"/>
    <property type="molecule type" value="Genomic_DNA"/>
</dbReference>
<feature type="domain" description="Rieske" evidence="10">
    <location>
        <begin position="67"/>
        <end position="158"/>
    </location>
</feature>
<keyword evidence="7" id="KW-1015">Disulfide bond</keyword>
<comment type="caution">
    <text evidence="11">The sequence shown here is derived from an EMBL/GenBank/DDBJ whole genome shotgun (WGS) entry which is preliminary data.</text>
</comment>
<organism evidence="11 12">
    <name type="scientific">Cellulomonas alba</name>
    <dbReference type="NCBI Taxonomy" id="3053467"/>
    <lineage>
        <taxon>Bacteria</taxon>
        <taxon>Bacillati</taxon>
        <taxon>Actinomycetota</taxon>
        <taxon>Actinomycetes</taxon>
        <taxon>Micrococcales</taxon>
        <taxon>Cellulomonadaceae</taxon>
        <taxon>Cellulomonas</taxon>
    </lineage>
</organism>
<reference evidence="11 12" key="1">
    <citation type="submission" date="2023-06" db="EMBL/GenBank/DDBJ databases">
        <title>Cellulomonas sp. MW4 Whole genome sequence.</title>
        <authorList>
            <person name="Park S."/>
        </authorList>
    </citation>
    <scope>NUCLEOTIDE SEQUENCE [LARGE SCALE GENOMIC DNA]</scope>
    <source>
        <strain evidence="11 12">MW4</strain>
    </source>
</reference>
<dbReference type="PANTHER" id="PTHR10134">
    <property type="entry name" value="CYTOCHROME B-C1 COMPLEX SUBUNIT RIESKE, MITOCHONDRIAL"/>
    <property type="match status" value="1"/>
</dbReference>
<dbReference type="InterPro" id="IPR036922">
    <property type="entry name" value="Rieske_2Fe-2S_sf"/>
</dbReference>
<evidence type="ECO:0000259" key="10">
    <source>
        <dbReference type="PROSITE" id="PS51296"/>
    </source>
</evidence>
<dbReference type="SUPFAM" id="SSF50022">
    <property type="entry name" value="ISP domain"/>
    <property type="match status" value="1"/>
</dbReference>
<evidence type="ECO:0000256" key="6">
    <source>
        <dbReference type="ARBA" id="ARBA00023014"/>
    </source>
</evidence>
<dbReference type="InterPro" id="IPR005805">
    <property type="entry name" value="Rieske_Fe-S_prot_C"/>
</dbReference>
<dbReference type="Proteomes" id="UP001529338">
    <property type="component" value="Unassembled WGS sequence"/>
</dbReference>
<dbReference type="InterPro" id="IPR014349">
    <property type="entry name" value="Rieske_Fe-S_prot"/>
</dbReference>
<proteinExistence type="predicted"/>
<keyword evidence="12" id="KW-1185">Reference proteome</keyword>
<evidence type="ECO:0000256" key="3">
    <source>
        <dbReference type="ARBA" id="ARBA00022714"/>
    </source>
</evidence>
<evidence type="ECO:0000256" key="5">
    <source>
        <dbReference type="ARBA" id="ARBA00023004"/>
    </source>
</evidence>
<evidence type="ECO:0000256" key="2">
    <source>
        <dbReference type="ARBA" id="ARBA00015816"/>
    </source>
</evidence>
<gene>
    <name evidence="11" type="ORF">QRT04_08565</name>
</gene>
<dbReference type="Gene3D" id="2.102.10.10">
    <property type="entry name" value="Rieske [2Fe-2S] iron-sulphur domain"/>
    <property type="match status" value="1"/>
</dbReference>
<dbReference type="RefSeq" id="WP_289454797.1">
    <property type="nucleotide sequence ID" value="NZ_JAUCGQ010000001.1"/>
</dbReference>
<sequence>MAGVGAEDGREGVERRAVVEVAAVAVVAGVAGYVGFRVAAPTPGGGTYGITGGEPKPPAATTGAGGAALAPLADVPDGGGVVLADQRVVLTRTGSQVHGFSAVCTHLGCLVRDVHDGEIRCPCHGSRFDATTGAVLQGPATRPLASVPVAVEDGEVVRT</sequence>
<accession>A0ABT7SFM4</accession>
<protein>
    <recommendedName>
        <fullName evidence="2">Cytochrome bc1 complex Rieske iron-sulfur subunit</fullName>
    </recommendedName>
    <alternativeName>
        <fullName evidence="8">Cytochrome bc1 reductase complex subunit QcrA</fullName>
    </alternativeName>
</protein>
<comment type="function">
    <text evidence="1">Iron-sulfur subunit of the cytochrome bc1 complex, an essential component of the respiratory electron transport chain required for ATP synthesis. The bc1 complex catalyzes the oxidation of menaquinol and the reduction of cytochrome c in the respiratory chain. The bc1 complex operates through a Q-cycle mechanism that couples electron transfer to generation of the proton gradient that drives ATP synthesis.</text>
</comment>
<evidence type="ECO:0000313" key="11">
    <source>
        <dbReference type="EMBL" id="MDM7854982.1"/>
    </source>
</evidence>
<evidence type="ECO:0000256" key="9">
    <source>
        <dbReference type="ARBA" id="ARBA00034078"/>
    </source>
</evidence>
<comment type="cofactor">
    <cofactor evidence="9">
        <name>[2Fe-2S] cluster</name>
        <dbReference type="ChEBI" id="CHEBI:190135"/>
    </cofactor>
</comment>
<dbReference type="PROSITE" id="PS51296">
    <property type="entry name" value="RIESKE"/>
    <property type="match status" value="1"/>
</dbReference>
<evidence type="ECO:0000256" key="4">
    <source>
        <dbReference type="ARBA" id="ARBA00022723"/>
    </source>
</evidence>
<keyword evidence="5" id="KW-0408">Iron</keyword>
<keyword evidence="3" id="KW-0001">2Fe-2S</keyword>
<dbReference type="PRINTS" id="PR00162">
    <property type="entry name" value="RIESKE"/>
</dbReference>
<evidence type="ECO:0000256" key="7">
    <source>
        <dbReference type="ARBA" id="ARBA00023157"/>
    </source>
</evidence>
<evidence type="ECO:0000313" key="12">
    <source>
        <dbReference type="Proteomes" id="UP001529338"/>
    </source>
</evidence>
<dbReference type="Pfam" id="PF00355">
    <property type="entry name" value="Rieske"/>
    <property type="match status" value="1"/>
</dbReference>
<keyword evidence="4" id="KW-0479">Metal-binding</keyword>
<evidence type="ECO:0000256" key="1">
    <source>
        <dbReference type="ARBA" id="ARBA00002494"/>
    </source>
</evidence>
<keyword evidence="6" id="KW-0411">Iron-sulfur</keyword>